<dbReference type="RefSeq" id="WP_144850611.1">
    <property type="nucleotide sequence ID" value="NZ_VNJI01000029.1"/>
</dbReference>
<dbReference type="Gene3D" id="1.10.10.10">
    <property type="entry name" value="Winged helix-like DNA-binding domain superfamily/Winged helix DNA-binding domain"/>
    <property type="match status" value="1"/>
</dbReference>
<dbReference type="Proteomes" id="UP000317036">
    <property type="component" value="Unassembled WGS sequence"/>
</dbReference>
<proteinExistence type="predicted"/>
<keyword evidence="7" id="KW-1185">Reference proteome</keyword>
<evidence type="ECO:0000256" key="3">
    <source>
        <dbReference type="ARBA" id="ARBA00023163"/>
    </source>
</evidence>
<keyword evidence="3" id="KW-0804">Transcription</keyword>
<keyword evidence="1" id="KW-0805">Transcription regulation</keyword>
<dbReference type="GO" id="GO:0097367">
    <property type="term" value="F:carbohydrate derivative binding"/>
    <property type="evidence" value="ECO:0007669"/>
    <property type="project" value="InterPro"/>
</dbReference>
<dbReference type="Gene3D" id="3.40.50.10490">
    <property type="entry name" value="Glucose-6-phosphate isomerase like protein, domain 1"/>
    <property type="match status" value="1"/>
</dbReference>
<dbReference type="Pfam" id="PF01418">
    <property type="entry name" value="HTH_6"/>
    <property type="match status" value="1"/>
</dbReference>
<feature type="domain" description="SIS" evidence="5">
    <location>
        <begin position="124"/>
        <end position="262"/>
    </location>
</feature>
<dbReference type="InterPro" id="IPR000281">
    <property type="entry name" value="HTH_RpiR"/>
</dbReference>
<dbReference type="PROSITE" id="PS51071">
    <property type="entry name" value="HTH_RPIR"/>
    <property type="match status" value="1"/>
</dbReference>
<dbReference type="InterPro" id="IPR009057">
    <property type="entry name" value="Homeodomain-like_sf"/>
</dbReference>
<dbReference type="EMBL" id="VNJI01000029">
    <property type="protein sequence ID" value="TVY07953.1"/>
    <property type="molecule type" value="Genomic_DNA"/>
</dbReference>
<reference evidence="6 7" key="1">
    <citation type="submission" date="2019-07" db="EMBL/GenBank/DDBJ databases">
        <authorList>
            <person name="Kim J."/>
        </authorList>
    </citation>
    <scope>NUCLEOTIDE SEQUENCE [LARGE SCALE GENOMIC DNA]</scope>
    <source>
        <strain evidence="6 7">JC52</strain>
    </source>
</reference>
<sequence length="282" mass="31621">MENPILQLKNKISELTETQRKVADYIIKNPVDVAFLTVDQLAGLVGTSTTTIMRLTFSLGYTGYSEFQKGLQELLRNKADPNTRLAANLKDLNRSDLFIRCAENHVNNIQSTVQMISGETLQKTLDMIVSAKRIYCTGVRSGLPIAQCLAYGLNRLLGNCDLAHADLFEWAERVHTFDSSDLVIACSFPRYARKVSEFVELAKRNNAQVISFTDSYSSPLAKYSDIILPCNVSSVAFHNSIIAPMFLADYIISALAINYPEKTKQHLDKLDSILRETNYHLT</sequence>
<feature type="domain" description="HTH rpiR-type" evidence="4">
    <location>
        <begin position="2"/>
        <end position="78"/>
    </location>
</feature>
<dbReference type="CDD" id="cd05013">
    <property type="entry name" value="SIS_RpiR"/>
    <property type="match status" value="1"/>
</dbReference>
<accession>A0A559K796</accession>
<dbReference type="OrthoDB" id="2930at2"/>
<dbReference type="InterPro" id="IPR047640">
    <property type="entry name" value="RpiR-like"/>
</dbReference>
<dbReference type="InterPro" id="IPR046348">
    <property type="entry name" value="SIS_dom_sf"/>
</dbReference>
<dbReference type="PANTHER" id="PTHR30514:SF18">
    <property type="entry name" value="RPIR-FAMILY TRANSCRIPTIONAL REGULATOR"/>
    <property type="match status" value="1"/>
</dbReference>
<dbReference type="GO" id="GO:1901135">
    <property type="term" value="P:carbohydrate derivative metabolic process"/>
    <property type="evidence" value="ECO:0007669"/>
    <property type="project" value="InterPro"/>
</dbReference>
<evidence type="ECO:0000313" key="7">
    <source>
        <dbReference type="Proteomes" id="UP000317036"/>
    </source>
</evidence>
<dbReference type="PROSITE" id="PS51464">
    <property type="entry name" value="SIS"/>
    <property type="match status" value="1"/>
</dbReference>
<evidence type="ECO:0000256" key="1">
    <source>
        <dbReference type="ARBA" id="ARBA00023015"/>
    </source>
</evidence>
<evidence type="ECO:0000313" key="6">
    <source>
        <dbReference type="EMBL" id="TVY07953.1"/>
    </source>
</evidence>
<dbReference type="InterPro" id="IPR001347">
    <property type="entry name" value="SIS_dom"/>
</dbReference>
<evidence type="ECO:0000259" key="5">
    <source>
        <dbReference type="PROSITE" id="PS51464"/>
    </source>
</evidence>
<dbReference type="AlphaFoldDB" id="A0A559K796"/>
<dbReference type="Pfam" id="PF01380">
    <property type="entry name" value="SIS"/>
    <property type="match status" value="1"/>
</dbReference>
<comment type="caution">
    <text evidence="6">The sequence shown here is derived from an EMBL/GenBank/DDBJ whole genome shotgun (WGS) entry which is preliminary data.</text>
</comment>
<keyword evidence="2" id="KW-0238">DNA-binding</keyword>
<organism evidence="6 7">
    <name type="scientific">Paenibacillus cremeus</name>
    <dbReference type="NCBI Taxonomy" id="2163881"/>
    <lineage>
        <taxon>Bacteria</taxon>
        <taxon>Bacillati</taxon>
        <taxon>Bacillota</taxon>
        <taxon>Bacilli</taxon>
        <taxon>Bacillales</taxon>
        <taxon>Paenibacillaceae</taxon>
        <taxon>Paenibacillus</taxon>
    </lineage>
</organism>
<dbReference type="SUPFAM" id="SSF46689">
    <property type="entry name" value="Homeodomain-like"/>
    <property type="match status" value="1"/>
</dbReference>
<gene>
    <name evidence="6" type="ORF">FPZ49_21110</name>
</gene>
<dbReference type="SUPFAM" id="SSF53697">
    <property type="entry name" value="SIS domain"/>
    <property type="match status" value="1"/>
</dbReference>
<evidence type="ECO:0000256" key="2">
    <source>
        <dbReference type="ARBA" id="ARBA00023125"/>
    </source>
</evidence>
<dbReference type="PANTHER" id="PTHR30514">
    <property type="entry name" value="GLUCOKINASE"/>
    <property type="match status" value="1"/>
</dbReference>
<dbReference type="GO" id="GO:0003677">
    <property type="term" value="F:DNA binding"/>
    <property type="evidence" value="ECO:0007669"/>
    <property type="project" value="UniProtKB-KW"/>
</dbReference>
<protein>
    <submittedName>
        <fullName evidence="6">MurR/RpiR family transcriptional regulator</fullName>
    </submittedName>
</protein>
<name>A0A559K796_9BACL</name>
<dbReference type="GO" id="GO:0003700">
    <property type="term" value="F:DNA-binding transcription factor activity"/>
    <property type="evidence" value="ECO:0007669"/>
    <property type="project" value="InterPro"/>
</dbReference>
<evidence type="ECO:0000259" key="4">
    <source>
        <dbReference type="PROSITE" id="PS51071"/>
    </source>
</evidence>
<dbReference type="InterPro" id="IPR036388">
    <property type="entry name" value="WH-like_DNA-bd_sf"/>
</dbReference>
<dbReference type="InterPro" id="IPR035472">
    <property type="entry name" value="RpiR-like_SIS"/>
</dbReference>